<sequence length="1165" mass="127738">MPHRLAVGAAGGPFPLAEDLCTCPDLGWDFSLRDLHNPEIFFAGLLCGLLVGTFLRRAILGEIRGPSGRDRIKQASKIYIVCKDRRGQVFTHPMTSEEFLEGDRSEALDLDEGAERGSEGLPGLSFVYESGHTNYHYEVGRILLADELSFSAIILIAEQEESILCAVPFEVWNRRVSSRLLPSRTLSRPLLCSVEFMDDLDVDYGFKAPGLAAVSLPYAEGLVNLVQEKFEFLTAESGPQGELGDATRDRDLSGRLSKVEAGLGEIREFLMELREKKTRSDKSHTSQDARKSPTPPATPRASALRKNPSRRVSFAGLDPSVVDAALQAGVPEAHLQEMSGLLASRPSKMEDLPRPGTGKPRDPLSDSEDDGDELVPDADAGSTGASSSDTGVARAIVKLTKVCSHLANQKSKKKGDQLKHLLDLGQGSEGSIEGSGLGSSKKAAALRVLKRQLTENPKALFESIESNLHSDFAARPIRPGVPTAGGTVRGWLESRSRVQNYTGHVRWCWQVAGIWDCLIAGEVDQARARWLDLLLHYVRELDSYQEAKRRLGSQGGFPLPLPYPEVLRPQAVGDALERSRKKMMNVVVIALNYTTLGRPRSCPSFLLPGRRLNAVQWGIVRRLEAFLEDWLIAKEVGPESMGRAAPKIESIEEALKFLTVRVQSISCDLKSDYFGARNTPSRSEGLSADVGEVVGKSSSPLFSTFKELDPDRLRFVGTPSFDPVPYLDPAGARIYQYPLQCRVPAAEFTGTVPHVRMHCSFEAKIRLFELLDQCKRLKIVRRDEIEPRFASGMFSVVKSINQDRLILDSRPANALEIPLEGWIKSLGSAEMLTKIYLPPGFILRSSGSDPRDFYHLFLVGEERARRNVLCGGVPPSFLKHLDCFPPELENEPTVFGRLATLAMGDTQAVTLAQTAHLSLALRCGAAHPGNLVCLSCPVPRGPDFVGIVIDDYVSISKVRDVSVKPSHGALLAKKIERRYGEVGLVSHPEKGFEDEEGLAGEGIHKDPENASTFSTAQVDFESTGLNFEPCRGVAFSALTGAYAGISVGSPRADGSFNLEEVKLVETKTLQLQGKIWAWFLRWVCNSVSKEASESLMRNPMTLCLLAKEFGLFLFKEGEDGGFIDKVSVATFLFNPIVPHCHYSCGVKVDIATADASNEDENSEHV</sequence>
<reference evidence="2 3" key="1">
    <citation type="submission" date="2024-02" db="EMBL/GenBank/DDBJ databases">
        <authorList>
            <person name="Chen Y."/>
            <person name="Shah S."/>
            <person name="Dougan E. K."/>
            <person name="Thang M."/>
            <person name="Chan C."/>
        </authorList>
    </citation>
    <scope>NUCLEOTIDE SEQUENCE [LARGE SCALE GENOMIC DNA]</scope>
</reference>
<gene>
    <name evidence="2" type="ORF">SCF082_LOCUS43513</name>
</gene>
<keyword evidence="3" id="KW-1185">Reference proteome</keyword>
<feature type="compositionally biased region" description="Acidic residues" evidence="1">
    <location>
        <begin position="365"/>
        <end position="376"/>
    </location>
</feature>
<protein>
    <submittedName>
        <fullName evidence="2">Ultraviolet-B receptor UVR8</fullName>
    </submittedName>
</protein>
<accession>A0ABP0QX89</accession>
<dbReference type="EMBL" id="CAXAMM010040318">
    <property type="protein sequence ID" value="CAK9092465.1"/>
    <property type="molecule type" value="Genomic_DNA"/>
</dbReference>
<feature type="region of interest" description="Disordered" evidence="1">
    <location>
        <begin position="343"/>
        <end position="390"/>
    </location>
</feature>
<name>A0ABP0QX89_9DINO</name>
<proteinExistence type="predicted"/>
<dbReference type="Proteomes" id="UP001642464">
    <property type="component" value="Unassembled WGS sequence"/>
</dbReference>
<keyword evidence="2" id="KW-0675">Receptor</keyword>
<evidence type="ECO:0000313" key="3">
    <source>
        <dbReference type="Proteomes" id="UP001642464"/>
    </source>
</evidence>
<evidence type="ECO:0000313" key="2">
    <source>
        <dbReference type="EMBL" id="CAK9092465.1"/>
    </source>
</evidence>
<organism evidence="2 3">
    <name type="scientific">Durusdinium trenchii</name>
    <dbReference type="NCBI Taxonomy" id="1381693"/>
    <lineage>
        <taxon>Eukaryota</taxon>
        <taxon>Sar</taxon>
        <taxon>Alveolata</taxon>
        <taxon>Dinophyceae</taxon>
        <taxon>Suessiales</taxon>
        <taxon>Symbiodiniaceae</taxon>
        <taxon>Durusdinium</taxon>
    </lineage>
</organism>
<feature type="compositionally biased region" description="Low complexity" evidence="1">
    <location>
        <begin position="377"/>
        <end position="390"/>
    </location>
</feature>
<feature type="region of interest" description="Disordered" evidence="1">
    <location>
        <begin position="275"/>
        <end position="311"/>
    </location>
</feature>
<feature type="compositionally biased region" description="Basic and acidic residues" evidence="1">
    <location>
        <begin position="275"/>
        <end position="291"/>
    </location>
</feature>
<comment type="caution">
    <text evidence="2">The sequence shown here is derived from an EMBL/GenBank/DDBJ whole genome shotgun (WGS) entry which is preliminary data.</text>
</comment>
<evidence type="ECO:0000256" key="1">
    <source>
        <dbReference type="SAM" id="MobiDB-lite"/>
    </source>
</evidence>
<feature type="compositionally biased region" description="Basic and acidic residues" evidence="1">
    <location>
        <begin position="347"/>
        <end position="364"/>
    </location>
</feature>